<evidence type="ECO:0000313" key="2">
    <source>
        <dbReference type="Proteomes" id="UP000296352"/>
    </source>
</evidence>
<gene>
    <name evidence="1" type="ORF">CENDO_00350</name>
</gene>
<dbReference type="EMBL" id="CP039247">
    <property type="protein sequence ID" value="QCB27380.1"/>
    <property type="molecule type" value="Genomic_DNA"/>
</dbReference>
<dbReference type="AlphaFoldDB" id="A0A4P7QDN7"/>
<dbReference type="KEGG" id="cee:CENDO_00350"/>
<accession>A0A4P7QDN7</accession>
<organism evidence="1 2">
    <name type="scientific">Corynebacterium endometrii</name>
    <dbReference type="NCBI Taxonomy" id="2488819"/>
    <lineage>
        <taxon>Bacteria</taxon>
        <taxon>Bacillati</taxon>
        <taxon>Actinomycetota</taxon>
        <taxon>Actinomycetes</taxon>
        <taxon>Mycobacteriales</taxon>
        <taxon>Corynebacteriaceae</taxon>
        <taxon>Corynebacterium</taxon>
    </lineage>
</organism>
<dbReference type="Proteomes" id="UP000296352">
    <property type="component" value="Chromosome"/>
</dbReference>
<keyword evidence="2" id="KW-1185">Reference proteome</keyword>
<sequence>MKLTPDSKYRYTTTQDLTKDGVSDEELKALWDYLLLCEDEIDLRAQGNVTDETWAVWSSSICDSVRRFPHRPMFLYIEKQFDEHPIATKPEERPFQQLRKVYANESSIEDPWAESGRWRNAFTSWLSGRRYALPWVKIKV</sequence>
<name>A0A4P7QDN7_9CORY</name>
<proteinExistence type="predicted"/>
<reference evidence="1 2" key="1">
    <citation type="submission" date="2019-04" db="EMBL/GenBank/DDBJ databases">
        <title>Corynebacterium endometrii sp. nov., isolated from the uterus of a cow with endometritis.</title>
        <authorList>
            <person name="Ballas P."/>
            <person name="Ruckert C."/>
            <person name="Wagener K."/>
            <person name="Drillich M."/>
            <person name="Kaempfer P."/>
            <person name="Busse H.-J."/>
            <person name="Ehling-Schulz M."/>
        </authorList>
    </citation>
    <scope>NUCLEOTIDE SEQUENCE [LARGE SCALE GENOMIC DNA]</scope>
    <source>
        <strain evidence="1 2">LMM-1653</strain>
    </source>
</reference>
<evidence type="ECO:0000313" key="1">
    <source>
        <dbReference type="EMBL" id="QCB27380.1"/>
    </source>
</evidence>
<protein>
    <submittedName>
        <fullName evidence="1">Uncharacterized protein</fullName>
    </submittedName>
</protein>